<dbReference type="Gene3D" id="3.90.70.10">
    <property type="entry name" value="Cysteine proteinases"/>
    <property type="match status" value="1"/>
</dbReference>
<dbReference type="OrthoDB" id="292964at2759"/>
<dbReference type="AlphaFoldDB" id="A0A433DBH7"/>
<dbReference type="SUPFAM" id="SSF54001">
    <property type="entry name" value="Cysteine proteinases"/>
    <property type="match status" value="1"/>
</dbReference>
<dbReference type="InterPro" id="IPR038765">
    <property type="entry name" value="Papain-like_cys_pep_sf"/>
</dbReference>
<gene>
    <name evidence="1" type="ORF">BC936DRAFT_144848</name>
</gene>
<name>A0A433DBH7_9FUNG</name>
<sequence length="98" mass="10702">MVEFPIEGLDLTDMLLSRDPVVYDLIAVGTVYAKNFNTGTGQNFDDLHVRSVEVSSVKTAAANLLFYHRCRATTPPAARLLFQLPTPLQVSALEGGVH</sequence>
<dbReference type="Proteomes" id="UP000268093">
    <property type="component" value="Unassembled WGS sequence"/>
</dbReference>
<evidence type="ECO:0000313" key="2">
    <source>
        <dbReference type="Proteomes" id="UP000268093"/>
    </source>
</evidence>
<keyword evidence="2" id="KW-1185">Reference proteome</keyword>
<accession>A0A433DBH7</accession>
<dbReference type="EMBL" id="RBNI01003602">
    <property type="protein sequence ID" value="RUP48198.1"/>
    <property type="molecule type" value="Genomic_DNA"/>
</dbReference>
<protein>
    <submittedName>
        <fullName evidence="1">Uncharacterized protein</fullName>
    </submittedName>
</protein>
<organism evidence="1 2">
    <name type="scientific">Jimgerdemannia flammicorona</name>
    <dbReference type="NCBI Taxonomy" id="994334"/>
    <lineage>
        <taxon>Eukaryota</taxon>
        <taxon>Fungi</taxon>
        <taxon>Fungi incertae sedis</taxon>
        <taxon>Mucoromycota</taxon>
        <taxon>Mucoromycotina</taxon>
        <taxon>Endogonomycetes</taxon>
        <taxon>Endogonales</taxon>
        <taxon>Endogonaceae</taxon>
        <taxon>Jimgerdemannia</taxon>
    </lineage>
</organism>
<evidence type="ECO:0000313" key="1">
    <source>
        <dbReference type="EMBL" id="RUP48198.1"/>
    </source>
</evidence>
<comment type="caution">
    <text evidence="1">The sequence shown here is derived from an EMBL/GenBank/DDBJ whole genome shotgun (WGS) entry which is preliminary data.</text>
</comment>
<reference evidence="1 2" key="1">
    <citation type="journal article" date="2018" name="New Phytol.">
        <title>Phylogenomics of Endogonaceae and evolution of mycorrhizas within Mucoromycota.</title>
        <authorList>
            <person name="Chang Y."/>
            <person name="Desiro A."/>
            <person name="Na H."/>
            <person name="Sandor L."/>
            <person name="Lipzen A."/>
            <person name="Clum A."/>
            <person name="Barry K."/>
            <person name="Grigoriev I.V."/>
            <person name="Martin F.M."/>
            <person name="Stajich J.E."/>
            <person name="Smith M.E."/>
            <person name="Bonito G."/>
            <person name="Spatafora J.W."/>
        </authorList>
    </citation>
    <scope>NUCLEOTIDE SEQUENCE [LARGE SCALE GENOMIC DNA]</scope>
    <source>
        <strain evidence="1 2">GMNB39</strain>
    </source>
</reference>
<proteinExistence type="predicted"/>